<sequence length="295" mass="32964">MTSYRGIDAIAERYDRPVLFYVLATAIPWACWFGAAALSNLEAQTPPVQWSTAALSVAGLVAPVGVVAWLVRKRPELRADIRARLAWPRGTRPFFIVAAFLLLPASILVAQAISLLLGYSPEQFLLRGGYTFTAGLLPVWVTLLAAAVLEEFAWHGYGTDTLVRRMPVLAASLLFTVIWALWHLPLSFIDGYYHQKVVESGWLHTLNFPLSMVAFVVLMNWLYYRAGRSILIPIVFHITANFANEVFLTHPDTKLIQTALLLILAAVVVVRDRTLFLARPPARASVPRSREKVRE</sequence>
<dbReference type="Proteomes" id="UP000598426">
    <property type="component" value="Unassembled WGS sequence"/>
</dbReference>
<keyword evidence="3" id="KW-0378">Hydrolase</keyword>
<feature type="transmembrane region" description="Helical" evidence="1">
    <location>
        <begin position="18"/>
        <end position="38"/>
    </location>
</feature>
<keyword evidence="3" id="KW-0482">Metalloprotease</keyword>
<dbReference type="GO" id="GO:0008237">
    <property type="term" value="F:metallopeptidase activity"/>
    <property type="evidence" value="ECO:0007669"/>
    <property type="project" value="UniProtKB-KW"/>
</dbReference>
<dbReference type="RefSeq" id="WP_191173391.1">
    <property type="nucleotide sequence ID" value="NZ_JACXZS010000016.1"/>
</dbReference>
<keyword evidence="4" id="KW-1185">Reference proteome</keyword>
<name>A0ABR8NT43_9MICO</name>
<dbReference type="Pfam" id="PF02517">
    <property type="entry name" value="Rce1-like"/>
    <property type="match status" value="1"/>
</dbReference>
<dbReference type="PANTHER" id="PTHR35797:SF1">
    <property type="entry name" value="PROTEASE"/>
    <property type="match status" value="1"/>
</dbReference>
<feature type="transmembrane region" description="Helical" evidence="1">
    <location>
        <begin position="202"/>
        <end position="223"/>
    </location>
</feature>
<feature type="transmembrane region" description="Helical" evidence="1">
    <location>
        <begin position="129"/>
        <end position="150"/>
    </location>
</feature>
<dbReference type="InterPro" id="IPR003675">
    <property type="entry name" value="Rce1/LyrA-like_dom"/>
</dbReference>
<keyword evidence="1" id="KW-0472">Membrane</keyword>
<keyword evidence="1" id="KW-1133">Transmembrane helix</keyword>
<protein>
    <submittedName>
        <fullName evidence="3">CPBP family intramembrane metalloprotease</fullName>
    </submittedName>
</protein>
<accession>A0ABR8NT43</accession>
<dbReference type="EMBL" id="JACXZS010000016">
    <property type="protein sequence ID" value="MBD3943800.1"/>
    <property type="molecule type" value="Genomic_DNA"/>
</dbReference>
<keyword evidence="1" id="KW-0812">Transmembrane</keyword>
<proteinExistence type="predicted"/>
<evidence type="ECO:0000313" key="4">
    <source>
        <dbReference type="Proteomes" id="UP000598426"/>
    </source>
</evidence>
<evidence type="ECO:0000256" key="1">
    <source>
        <dbReference type="SAM" id="Phobius"/>
    </source>
</evidence>
<feature type="transmembrane region" description="Helical" evidence="1">
    <location>
        <begin position="93"/>
        <end position="117"/>
    </location>
</feature>
<evidence type="ECO:0000313" key="3">
    <source>
        <dbReference type="EMBL" id="MBD3943800.1"/>
    </source>
</evidence>
<dbReference type="InterPro" id="IPR042150">
    <property type="entry name" value="MmRce1-like"/>
</dbReference>
<feature type="domain" description="CAAX prenyl protease 2/Lysostaphin resistance protein A-like" evidence="2">
    <location>
        <begin position="136"/>
        <end position="242"/>
    </location>
</feature>
<reference evidence="3 4" key="1">
    <citation type="submission" date="2020-09" db="EMBL/GenBank/DDBJ databases">
        <title>Isolation and identification of active actinomycetes.</title>
        <authorList>
            <person name="Li X."/>
        </authorList>
    </citation>
    <scope>NUCLEOTIDE SEQUENCE [LARGE SCALE GENOMIC DNA]</scope>
    <source>
        <strain evidence="3 4">NEAU-LLC</strain>
    </source>
</reference>
<feature type="transmembrane region" description="Helical" evidence="1">
    <location>
        <begin position="254"/>
        <end position="270"/>
    </location>
</feature>
<comment type="caution">
    <text evidence="3">The sequence shown here is derived from an EMBL/GenBank/DDBJ whole genome shotgun (WGS) entry which is preliminary data.</text>
</comment>
<feature type="transmembrane region" description="Helical" evidence="1">
    <location>
        <begin position="230"/>
        <end position="248"/>
    </location>
</feature>
<gene>
    <name evidence="3" type="ORF">IF188_19075</name>
</gene>
<feature type="transmembrane region" description="Helical" evidence="1">
    <location>
        <begin position="50"/>
        <end position="72"/>
    </location>
</feature>
<organism evidence="3 4">
    <name type="scientific">Microbacterium helvum</name>
    <dbReference type="NCBI Taxonomy" id="2773713"/>
    <lineage>
        <taxon>Bacteria</taxon>
        <taxon>Bacillati</taxon>
        <taxon>Actinomycetota</taxon>
        <taxon>Actinomycetes</taxon>
        <taxon>Micrococcales</taxon>
        <taxon>Microbacteriaceae</taxon>
        <taxon>Microbacterium</taxon>
    </lineage>
</organism>
<evidence type="ECO:0000259" key="2">
    <source>
        <dbReference type="Pfam" id="PF02517"/>
    </source>
</evidence>
<feature type="transmembrane region" description="Helical" evidence="1">
    <location>
        <begin position="162"/>
        <end position="182"/>
    </location>
</feature>
<dbReference type="PANTHER" id="PTHR35797">
    <property type="entry name" value="PROTEASE-RELATED"/>
    <property type="match status" value="1"/>
</dbReference>
<keyword evidence="3" id="KW-0645">Protease</keyword>